<gene>
    <name evidence="1" type="ORF">RFULGI_LOCUS9464</name>
</gene>
<proteinExistence type="predicted"/>
<accession>A0A9N9EK10</accession>
<reference evidence="1" key="1">
    <citation type="submission" date="2021-06" db="EMBL/GenBank/DDBJ databases">
        <authorList>
            <person name="Kallberg Y."/>
            <person name="Tangrot J."/>
            <person name="Rosling A."/>
        </authorList>
    </citation>
    <scope>NUCLEOTIDE SEQUENCE</scope>
    <source>
        <strain evidence="1">IN212</strain>
    </source>
</reference>
<evidence type="ECO:0000313" key="2">
    <source>
        <dbReference type="Proteomes" id="UP000789396"/>
    </source>
</evidence>
<dbReference type="OrthoDB" id="2419903at2759"/>
<feature type="non-terminal residue" evidence="1">
    <location>
        <position position="1"/>
    </location>
</feature>
<dbReference type="EMBL" id="CAJVPZ010016945">
    <property type="protein sequence ID" value="CAG8677209.1"/>
    <property type="molecule type" value="Genomic_DNA"/>
</dbReference>
<dbReference type="Gene3D" id="3.90.228.10">
    <property type="match status" value="1"/>
</dbReference>
<name>A0A9N9EK10_9GLOM</name>
<dbReference type="Proteomes" id="UP000789396">
    <property type="component" value="Unassembled WGS sequence"/>
</dbReference>
<dbReference type="AlphaFoldDB" id="A0A9N9EK10"/>
<organism evidence="1 2">
    <name type="scientific">Racocetra fulgida</name>
    <dbReference type="NCBI Taxonomy" id="60492"/>
    <lineage>
        <taxon>Eukaryota</taxon>
        <taxon>Fungi</taxon>
        <taxon>Fungi incertae sedis</taxon>
        <taxon>Mucoromycota</taxon>
        <taxon>Glomeromycotina</taxon>
        <taxon>Glomeromycetes</taxon>
        <taxon>Diversisporales</taxon>
        <taxon>Gigasporaceae</taxon>
        <taxon>Racocetra</taxon>
    </lineage>
</organism>
<protein>
    <submittedName>
        <fullName evidence="1">16120_t:CDS:1</fullName>
    </submittedName>
</protein>
<evidence type="ECO:0000313" key="1">
    <source>
        <dbReference type="EMBL" id="CAG8677209.1"/>
    </source>
</evidence>
<keyword evidence="2" id="KW-1185">Reference proteome</keyword>
<sequence>TINADSVIRQISSIGVSEISSFETSNSKIYKTEETPNTKTYKTRESSNTKIYKTKITVLSMDDSDYLSVKKFFLSGLPVHTVLGILKMDMPTKLVEAHEKYKRQNYGMLTHRMFHGTRSLCDPQRFITNPQAEFCKYGCGVCGIMREGNKTTYASNRRRKYS</sequence>
<comment type="caution">
    <text evidence="1">The sequence shown here is derived from an EMBL/GenBank/DDBJ whole genome shotgun (WGS) entry which is preliminary data.</text>
</comment>